<sequence>MDYHQMKRFTGYDGTQCDYPGCRRPVSNLSCYTVPENCAISYGDDADEHFLNSVTTSTSNATTTDEDCTDDCTPVPTPTAIGAYHPPDGGPPQLGYFVPISPVFFRSPQFRKRDTIDSNRSRRSTSYCGTSTPTPTTVPIGNTVSSRRSSLISATASAASSQQQHQQQPPPIPQLPSKALVGSAAAHIELGESKFAVSNNNFNNSALSSSSSNSNNQSNNNNNHQPSNGGSVAGSTTVNGGVPDASVLSSIRQALGQGHHLPPSNKRLQKSESAAYSYFNPKRFSSPPFGEILGGTTDRRLNLKNKTASLFRSKSKKEQRTYRSVNDAIEVLADQVVEDEKAWIRRTPKSNVGVKSIVKSSGHSSDGGGGSQRHRRKSCSGSLKGKRKRNSYVSSAITTKNFYPAEHFFKTPAHLDGRGEDADKMARYRTLPASFRSVPYQQQGVHPAGLAGYYGSPPPQHQQQQHLHPLGLPNYNGTVRNRTIAPHGAGEYSRMMMDMLGSPSGGNQLPNNHFHSDSQVT</sequence>
<organism evidence="2">
    <name type="scientific">Anopheles coluzzii</name>
    <name type="common">African malaria mosquito</name>
    <dbReference type="NCBI Taxonomy" id="1518534"/>
    <lineage>
        <taxon>Eukaryota</taxon>
        <taxon>Metazoa</taxon>
        <taxon>Ecdysozoa</taxon>
        <taxon>Arthropoda</taxon>
        <taxon>Hexapoda</taxon>
        <taxon>Insecta</taxon>
        <taxon>Pterygota</taxon>
        <taxon>Neoptera</taxon>
        <taxon>Endopterygota</taxon>
        <taxon>Diptera</taxon>
        <taxon>Nematocera</taxon>
        <taxon>Culicoidea</taxon>
        <taxon>Culicidae</taxon>
        <taxon>Anophelinae</taxon>
        <taxon>Anopheles</taxon>
    </lineage>
</organism>
<reference evidence="2" key="1">
    <citation type="submission" date="2022-08" db="UniProtKB">
        <authorList>
            <consortium name="EnsemblMetazoa"/>
        </authorList>
    </citation>
    <scope>IDENTIFICATION</scope>
</reference>
<feature type="region of interest" description="Disordered" evidence="1">
    <location>
        <begin position="354"/>
        <end position="391"/>
    </location>
</feature>
<feature type="compositionally biased region" description="Polar residues" evidence="1">
    <location>
        <begin position="229"/>
        <end position="239"/>
    </location>
</feature>
<accession>A0A8W7PAS0</accession>
<feature type="region of interest" description="Disordered" evidence="1">
    <location>
        <begin position="458"/>
        <end position="484"/>
    </location>
</feature>
<feature type="compositionally biased region" description="Low complexity" evidence="1">
    <location>
        <begin position="461"/>
        <end position="473"/>
    </location>
</feature>
<evidence type="ECO:0000256" key="1">
    <source>
        <dbReference type="SAM" id="MobiDB-lite"/>
    </source>
</evidence>
<evidence type="ECO:0000313" key="2">
    <source>
        <dbReference type="EnsemblMetazoa" id="ACOM028561-PA.1"/>
    </source>
</evidence>
<feature type="region of interest" description="Disordered" evidence="1">
    <location>
        <begin position="111"/>
        <end position="180"/>
    </location>
</feature>
<dbReference type="VEuPathDB" id="VectorBase:ACON2_032869"/>
<dbReference type="AlphaFoldDB" id="A0A8W7PAS0"/>
<feature type="compositionally biased region" description="Basic residues" evidence="1">
    <location>
        <begin position="372"/>
        <end position="390"/>
    </location>
</feature>
<feature type="compositionally biased region" description="Polar residues" evidence="1">
    <location>
        <begin position="505"/>
        <end position="521"/>
    </location>
</feature>
<dbReference type="EnsemblMetazoa" id="ACOM028561-RA">
    <property type="protein sequence ID" value="ACOM028561-PA.1"/>
    <property type="gene ID" value="ACOM028561"/>
</dbReference>
<feature type="compositionally biased region" description="Low complexity" evidence="1">
    <location>
        <begin position="206"/>
        <end position="228"/>
    </location>
</feature>
<name>A0A8W7PAS0_ANOCL</name>
<proteinExistence type="predicted"/>
<feature type="compositionally biased region" description="Basic and acidic residues" evidence="1">
    <location>
        <begin position="111"/>
        <end position="120"/>
    </location>
</feature>
<feature type="compositionally biased region" description="Polar residues" evidence="1">
    <location>
        <begin position="124"/>
        <end position="144"/>
    </location>
</feature>
<dbReference type="Proteomes" id="UP000075882">
    <property type="component" value="Unassembled WGS sequence"/>
</dbReference>
<feature type="compositionally biased region" description="Low complexity" evidence="1">
    <location>
        <begin position="145"/>
        <end position="167"/>
    </location>
</feature>
<protein>
    <submittedName>
        <fullName evidence="2">Uncharacterized protein</fullName>
    </submittedName>
</protein>
<feature type="region of interest" description="Disordered" evidence="1">
    <location>
        <begin position="496"/>
        <end position="521"/>
    </location>
</feature>
<feature type="region of interest" description="Disordered" evidence="1">
    <location>
        <begin position="206"/>
        <end position="244"/>
    </location>
</feature>